<evidence type="ECO:0000256" key="11">
    <source>
        <dbReference type="SAM" id="Phobius"/>
    </source>
</evidence>
<feature type="domain" description="Neurotransmitter-gated ion-channel transmembrane" evidence="14">
    <location>
        <begin position="275"/>
        <end position="484"/>
    </location>
</feature>
<feature type="chain" id="PRO_5026793094" evidence="12">
    <location>
        <begin position="23"/>
        <end position="492"/>
    </location>
</feature>
<dbReference type="GO" id="GO:0005254">
    <property type="term" value="F:chloride channel activity"/>
    <property type="evidence" value="ECO:0007669"/>
    <property type="project" value="UniProtKB-ARBA"/>
</dbReference>
<protein>
    <submittedName>
        <fullName evidence="16">Glutamate-gated chloride channel isoform X25</fullName>
    </submittedName>
</protein>
<evidence type="ECO:0000256" key="5">
    <source>
        <dbReference type="ARBA" id="ARBA00022692"/>
    </source>
</evidence>
<reference evidence="16" key="1">
    <citation type="submission" date="2025-08" db="UniProtKB">
        <authorList>
            <consortium name="RefSeq"/>
        </authorList>
    </citation>
    <scope>IDENTIFICATION</scope>
    <source>
        <tissue evidence="16">Whole larvae</tissue>
    </source>
</reference>
<dbReference type="FunFam" id="1.20.58.390:FF:000021">
    <property type="entry name" value="glutamate-gated chloride channel isoform X12"/>
    <property type="match status" value="1"/>
</dbReference>
<feature type="transmembrane region" description="Helical" evidence="11">
    <location>
        <begin position="332"/>
        <end position="355"/>
    </location>
</feature>
<dbReference type="GO" id="GO:0005230">
    <property type="term" value="F:extracellular ligand-gated monoatomic ion channel activity"/>
    <property type="evidence" value="ECO:0007669"/>
    <property type="project" value="InterPro"/>
</dbReference>
<evidence type="ECO:0000259" key="14">
    <source>
        <dbReference type="Pfam" id="PF02932"/>
    </source>
</evidence>
<gene>
    <name evidence="16" type="primary">LOC113515686</name>
</gene>
<dbReference type="GO" id="GO:0005886">
    <property type="term" value="C:plasma membrane"/>
    <property type="evidence" value="ECO:0007669"/>
    <property type="project" value="UniProtKB-SubCell"/>
</dbReference>
<dbReference type="Gene3D" id="1.20.58.390">
    <property type="entry name" value="Neurotransmitter-gated ion-channel transmembrane domain"/>
    <property type="match status" value="1"/>
</dbReference>
<evidence type="ECO:0000256" key="1">
    <source>
        <dbReference type="ARBA" id="ARBA00004141"/>
    </source>
</evidence>
<dbReference type="Pfam" id="PF02931">
    <property type="entry name" value="Neur_chan_LBD"/>
    <property type="match status" value="1"/>
</dbReference>
<dbReference type="GeneID" id="113515686"/>
<keyword evidence="9 11" id="KW-0472">Membrane</keyword>
<dbReference type="Gene3D" id="2.70.170.10">
    <property type="entry name" value="Neurotransmitter-gated ion-channel ligand-binding domain"/>
    <property type="match status" value="1"/>
</dbReference>
<evidence type="ECO:0000256" key="6">
    <source>
        <dbReference type="ARBA" id="ARBA00022729"/>
    </source>
</evidence>
<sequence>MGWSCVVACAVAFFLMLNKVSALTSDIFAAGKSDKEILDNLLKNSRYDKRLLPPVDGVLTVNVSVLLLSLASPDESSLKYEVEFLLQQQWYDPRLRYSNQSHYDFLNAIHHHEDIWLPDTYFIMHGDFKDPIIPMHFALRIYRNGTINYLMRRHLILSCQGRLNIFPFDDPLCSFALESISYEQSAITYVWKNDEDTLRKSPSLTTLNAYLIQNQTIPCPIKASWRADGISLYEDDEELTCNLCQRRFEEQGNYSCLKVDLIFTRDRAFYFTTVFIPGIILVTSSFITFWLEWNAVPARSMIGVTTMLNFFTTSNGFRSTLPVVSNLTAMNVWDGVCMCFIYASLLEFVCVNYVGRKRPLHNVVYRPGENPVTQRLPAVLSRIGIILASPLEAMAFLHWAKSETPQPEPSGAGDKKRDSTGAADLVTCTACTGAPGPCTHTTNNGGVSEVRKKEPPHPIRVAKTIDVIARITFPTAYAVFLIFFFIHYKAFS</sequence>
<proteinExistence type="predicted"/>
<dbReference type="Proteomes" id="UP001652740">
    <property type="component" value="Unplaced"/>
</dbReference>
<comment type="subcellular location">
    <subcellularLocation>
        <location evidence="2">Cell membrane</location>
    </subcellularLocation>
    <subcellularLocation>
        <location evidence="1">Membrane</location>
        <topology evidence="1">Multi-pass membrane protein</topology>
    </subcellularLocation>
</comment>
<dbReference type="InterPro" id="IPR006029">
    <property type="entry name" value="Neurotrans-gated_channel_TM"/>
</dbReference>
<keyword evidence="4" id="KW-1003">Cell membrane</keyword>
<dbReference type="AlphaFoldDB" id="A0A6J3C5G3"/>
<dbReference type="InterPro" id="IPR006201">
    <property type="entry name" value="Neur_channel"/>
</dbReference>
<keyword evidence="10" id="KW-0407">Ion channel</keyword>
<keyword evidence="3" id="KW-0813">Transport</keyword>
<name>A0A6J3C5G3_GALME</name>
<dbReference type="InterPro" id="IPR006202">
    <property type="entry name" value="Neur_chan_lig-bd"/>
</dbReference>
<keyword evidence="8" id="KW-0406">Ion transport</keyword>
<evidence type="ECO:0000256" key="3">
    <source>
        <dbReference type="ARBA" id="ARBA00022448"/>
    </source>
</evidence>
<feature type="signal peptide" evidence="12">
    <location>
        <begin position="1"/>
        <end position="22"/>
    </location>
</feature>
<dbReference type="CDD" id="cd18987">
    <property type="entry name" value="LGIC_ECD_anion"/>
    <property type="match status" value="1"/>
</dbReference>
<dbReference type="OrthoDB" id="8173437at2759"/>
<feature type="transmembrane region" description="Helical" evidence="11">
    <location>
        <begin position="268"/>
        <end position="291"/>
    </location>
</feature>
<evidence type="ECO:0000256" key="10">
    <source>
        <dbReference type="ARBA" id="ARBA00023303"/>
    </source>
</evidence>
<keyword evidence="5 11" id="KW-0812">Transmembrane</keyword>
<dbReference type="SUPFAM" id="SSF63712">
    <property type="entry name" value="Nicotinic receptor ligand binding domain-like"/>
    <property type="match status" value="1"/>
</dbReference>
<evidence type="ECO:0000256" key="12">
    <source>
        <dbReference type="SAM" id="SignalP"/>
    </source>
</evidence>
<feature type="transmembrane region" description="Helical" evidence="11">
    <location>
        <begin position="467"/>
        <end position="486"/>
    </location>
</feature>
<dbReference type="PANTHER" id="PTHR18945">
    <property type="entry name" value="NEUROTRANSMITTER GATED ION CHANNEL"/>
    <property type="match status" value="1"/>
</dbReference>
<accession>A0A6J3C5G3</accession>
<keyword evidence="6 12" id="KW-0732">Signal</keyword>
<dbReference type="PRINTS" id="PR00253">
    <property type="entry name" value="GABAARECEPTR"/>
</dbReference>
<keyword evidence="7 11" id="KW-1133">Transmembrane helix</keyword>
<dbReference type="GO" id="GO:0099095">
    <property type="term" value="F:ligand-gated monoatomic anion channel activity"/>
    <property type="evidence" value="ECO:0007669"/>
    <property type="project" value="UniProtKB-ARBA"/>
</dbReference>
<evidence type="ECO:0000256" key="8">
    <source>
        <dbReference type="ARBA" id="ARBA00023065"/>
    </source>
</evidence>
<evidence type="ECO:0000256" key="2">
    <source>
        <dbReference type="ARBA" id="ARBA00004236"/>
    </source>
</evidence>
<dbReference type="InterPro" id="IPR036719">
    <property type="entry name" value="Neuro-gated_channel_TM_sf"/>
</dbReference>
<evidence type="ECO:0000256" key="7">
    <source>
        <dbReference type="ARBA" id="ARBA00022989"/>
    </source>
</evidence>
<evidence type="ECO:0000256" key="4">
    <source>
        <dbReference type="ARBA" id="ARBA00022475"/>
    </source>
</evidence>
<dbReference type="InterPro" id="IPR036734">
    <property type="entry name" value="Neur_chan_lig-bd_sf"/>
</dbReference>
<organism evidence="15 16">
    <name type="scientific">Galleria mellonella</name>
    <name type="common">Greater wax moth</name>
    <dbReference type="NCBI Taxonomy" id="7137"/>
    <lineage>
        <taxon>Eukaryota</taxon>
        <taxon>Metazoa</taxon>
        <taxon>Ecdysozoa</taxon>
        <taxon>Arthropoda</taxon>
        <taxon>Hexapoda</taxon>
        <taxon>Insecta</taxon>
        <taxon>Pterygota</taxon>
        <taxon>Neoptera</taxon>
        <taxon>Endopterygota</taxon>
        <taxon>Lepidoptera</taxon>
        <taxon>Glossata</taxon>
        <taxon>Ditrysia</taxon>
        <taxon>Pyraloidea</taxon>
        <taxon>Pyralidae</taxon>
        <taxon>Galleriinae</taxon>
        <taxon>Galleria</taxon>
    </lineage>
</organism>
<dbReference type="SUPFAM" id="SSF90112">
    <property type="entry name" value="Neurotransmitter-gated ion-channel transmembrane pore"/>
    <property type="match status" value="1"/>
</dbReference>
<evidence type="ECO:0000313" key="16">
    <source>
        <dbReference type="RefSeq" id="XP_031766234.1"/>
    </source>
</evidence>
<evidence type="ECO:0000256" key="9">
    <source>
        <dbReference type="ARBA" id="ARBA00023136"/>
    </source>
</evidence>
<dbReference type="CTD" id="39730"/>
<dbReference type="Pfam" id="PF02932">
    <property type="entry name" value="Neur_chan_memb"/>
    <property type="match status" value="1"/>
</dbReference>
<keyword evidence="15" id="KW-1185">Reference proteome</keyword>
<dbReference type="CDD" id="cd19049">
    <property type="entry name" value="LGIC_TM_anion"/>
    <property type="match status" value="1"/>
</dbReference>
<dbReference type="GO" id="GO:0004888">
    <property type="term" value="F:transmembrane signaling receptor activity"/>
    <property type="evidence" value="ECO:0007669"/>
    <property type="project" value="InterPro"/>
</dbReference>
<dbReference type="InterPro" id="IPR006028">
    <property type="entry name" value="GABAA/Glycine_rcpt"/>
</dbReference>
<evidence type="ECO:0000259" key="13">
    <source>
        <dbReference type="Pfam" id="PF02931"/>
    </source>
</evidence>
<dbReference type="InterPro" id="IPR038050">
    <property type="entry name" value="Neuro_actylchol_rec"/>
</dbReference>
<dbReference type="RefSeq" id="XP_031766234.1">
    <property type="nucleotide sequence ID" value="XM_031910374.2"/>
</dbReference>
<evidence type="ECO:0000313" key="15">
    <source>
        <dbReference type="Proteomes" id="UP001652740"/>
    </source>
</evidence>
<feature type="domain" description="Neurotransmitter-gated ion-channel ligand-binding" evidence="13">
    <location>
        <begin position="35"/>
        <end position="214"/>
    </location>
</feature>